<dbReference type="PROSITE" id="PS50043">
    <property type="entry name" value="HTH_LUXR_2"/>
    <property type="match status" value="1"/>
</dbReference>
<feature type="domain" description="HTH luxR-type" evidence="4">
    <location>
        <begin position="607"/>
        <end position="672"/>
    </location>
</feature>
<keyword evidence="1" id="KW-0805">Transcription regulation</keyword>
<organism evidence="5 6">
    <name type="scientific">Halalkalibacter wakoensis JCM 9140</name>
    <dbReference type="NCBI Taxonomy" id="1236970"/>
    <lineage>
        <taxon>Bacteria</taxon>
        <taxon>Bacillati</taxon>
        <taxon>Bacillota</taxon>
        <taxon>Bacilli</taxon>
        <taxon>Bacillales</taxon>
        <taxon>Bacillaceae</taxon>
        <taxon>Halalkalibacter</taxon>
    </lineage>
</organism>
<dbReference type="Pfam" id="PF00196">
    <property type="entry name" value="GerE"/>
    <property type="match status" value="1"/>
</dbReference>
<dbReference type="EMBL" id="BAUT01000016">
    <property type="protein sequence ID" value="GAE25976.1"/>
    <property type="molecule type" value="Genomic_DNA"/>
</dbReference>
<dbReference type="SUPFAM" id="SSF55781">
    <property type="entry name" value="GAF domain-like"/>
    <property type="match status" value="1"/>
</dbReference>
<dbReference type="InterPro" id="IPR016032">
    <property type="entry name" value="Sig_transdc_resp-reg_C-effctor"/>
</dbReference>
<sequence length="676" mass="78248">MEKLHMEKIQQFLINYSVKIGLPLFLVNTNGRFINRGNDDSFSKYEELHNESSLFIEEVLKTGQTIKKPTVVTVYDGSCFENKRFGVTPLFSASEGEFCIVAGPIQTKDNGYELADLLEKLAMLFELVGFAAVGDKKAMTASKLIQSLTNFQKDLLEYDDVYHIVSTFFDQVIENTHVEFLAYASKNEDEKFVIEVVRGKDYQELKHKSFFIGEGMLGKVVVTGKRLHWRENGDLYQANYFHQFNLTPSEVFVFPLIVKDEVVRLYFGGGKKTDFCSTEVMNVLNMAAKILIEKEQVRQQNEKLLTVQGTTSRLMELLTITSKPYEYKHVVYLILDFFLSLNYGELVYFTSINKDQLIRGQKQDDLLMRYEKALEKWTDVKKHESIETIIDGPLVHQPIFRDNQLYGVLSVSFADRSSIEPMLEFLSIVQSMIQQSSLVHISEESKISSNLFDVLQESMKEFDETSYALTVKALKFVKRIGPELGFDSSTMECLVNVCKVMPYRFDFLKKLLPPSREFDLLHVLHQMEQNKTDKWSYDTKEQIIWYLYSHLLKKQEGQTLTILEPIILEKCEATYSFVFRNSPKSQRNQESIQLNVDDIEALSNLKSVIKKLPITQREQEILNLILEGLNNQEIADFLRISVHTVKNHVTSIYKKLNVTDRIQAMAKIYRIKYGQE</sequence>
<reference evidence="5" key="1">
    <citation type="journal article" date="2014" name="Genome Announc.">
        <title>Draft Genome Sequences of Three Alkaliphilic Bacillus Strains, Bacillus wakoensis JCM 9140T, Bacillus akibai JCM 9157T, and Bacillus hemicellulosilyticus JCM 9152T.</title>
        <authorList>
            <person name="Yuki M."/>
            <person name="Oshima K."/>
            <person name="Suda W."/>
            <person name="Oshida Y."/>
            <person name="Kitamura K."/>
            <person name="Iida T."/>
            <person name="Hattori M."/>
            <person name="Ohkuma M."/>
        </authorList>
    </citation>
    <scope>NUCLEOTIDE SEQUENCE [LARGE SCALE GENOMIC DNA]</scope>
    <source>
        <strain evidence="5">JCM 9140</strain>
    </source>
</reference>
<dbReference type="Gene3D" id="3.30.450.40">
    <property type="match status" value="1"/>
</dbReference>
<dbReference type="PANTHER" id="PTHR44688:SF16">
    <property type="entry name" value="DNA-BINDING TRANSCRIPTIONAL ACTIVATOR DEVR_DOSR"/>
    <property type="match status" value="1"/>
</dbReference>
<evidence type="ECO:0000256" key="2">
    <source>
        <dbReference type="ARBA" id="ARBA00023125"/>
    </source>
</evidence>
<dbReference type="AlphaFoldDB" id="W4Q1P4"/>
<dbReference type="GO" id="GO:0003677">
    <property type="term" value="F:DNA binding"/>
    <property type="evidence" value="ECO:0007669"/>
    <property type="project" value="UniProtKB-KW"/>
</dbReference>
<proteinExistence type="predicted"/>
<evidence type="ECO:0000256" key="3">
    <source>
        <dbReference type="ARBA" id="ARBA00023163"/>
    </source>
</evidence>
<evidence type="ECO:0000313" key="5">
    <source>
        <dbReference type="EMBL" id="GAE25976.1"/>
    </source>
</evidence>
<dbReference type="PROSITE" id="PS00622">
    <property type="entry name" value="HTH_LUXR_1"/>
    <property type="match status" value="1"/>
</dbReference>
<dbReference type="PRINTS" id="PR00038">
    <property type="entry name" value="HTHLUXR"/>
</dbReference>
<accession>W4Q1P4</accession>
<keyword evidence="2" id="KW-0238">DNA-binding</keyword>
<dbReference type="STRING" id="1236970.JCM9140_2001"/>
<evidence type="ECO:0000259" key="4">
    <source>
        <dbReference type="PROSITE" id="PS50043"/>
    </source>
</evidence>
<dbReference type="SUPFAM" id="SSF46894">
    <property type="entry name" value="C-terminal effector domain of the bipartite response regulators"/>
    <property type="match status" value="1"/>
</dbReference>
<dbReference type="CDD" id="cd06170">
    <property type="entry name" value="LuxR_C_like"/>
    <property type="match status" value="1"/>
</dbReference>
<dbReference type="InterPro" id="IPR036388">
    <property type="entry name" value="WH-like_DNA-bd_sf"/>
</dbReference>
<dbReference type="InterPro" id="IPR029016">
    <property type="entry name" value="GAF-like_dom_sf"/>
</dbReference>
<gene>
    <name evidence="5" type="ORF">JCM9140_2001</name>
</gene>
<keyword evidence="6" id="KW-1185">Reference proteome</keyword>
<dbReference type="PANTHER" id="PTHR44688">
    <property type="entry name" value="DNA-BINDING TRANSCRIPTIONAL ACTIVATOR DEVR_DOSR"/>
    <property type="match status" value="1"/>
</dbReference>
<dbReference type="InterPro" id="IPR000792">
    <property type="entry name" value="Tscrpt_reg_LuxR_C"/>
</dbReference>
<evidence type="ECO:0000313" key="6">
    <source>
        <dbReference type="Proteomes" id="UP000018890"/>
    </source>
</evidence>
<comment type="caution">
    <text evidence="5">The sequence shown here is derived from an EMBL/GenBank/DDBJ whole genome shotgun (WGS) entry which is preliminary data.</text>
</comment>
<dbReference type="SMART" id="SM00421">
    <property type="entry name" value="HTH_LUXR"/>
    <property type="match status" value="1"/>
</dbReference>
<dbReference type="Proteomes" id="UP000018890">
    <property type="component" value="Unassembled WGS sequence"/>
</dbReference>
<dbReference type="GO" id="GO:0045892">
    <property type="term" value="P:negative regulation of DNA-templated transcription"/>
    <property type="evidence" value="ECO:0007669"/>
    <property type="project" value="UniProtKB-ARBA"/>
</dbReference>
<dbReference type="Gene3D" id="1.10.10.10">
    <property type="entry name" value="Winged helix-like DNA-binding domain superfamily/Winged helix DNA-binding domain"/>
    <property type="match status" value="1"/>
</dbReference>
<evidence type="ECO:0000256" key="1">
    <source>
        <dbReference type="ARBA" id="ARBA00023015"/>
    </source>
</evidence>
<protein>
    <recommendedName>
        <fullName evidence="4">HTH luxR-type domain-containing protein</fullName>
    </recommendedName>
</protein>
<name>W4Q1P4_9BACI</name>
<keyword evidence="3" id="KW-0804">Transcription</keyword>